<dbReference type="Gene3D" id="1.10.10.10">
    <property type="entry name" value="Winged helix-like DNA-binding domain superfamily/Winged helix DNA-binding domain"/>
    <property type="match status" value="1"/>
</dbReference>
<evidence type="ECO:0000313" key="7">
    <source>
        <dbReference type="Proteomes" id="UP000006833"/>
    </source>
</evidence>
<dbReference type="GO" id="GO:0003700">
    <property type="term" value="F:DNA-binding transcription factor activity"/>
    <property type="evidence" value="ECO:0007669"/>
    <property type="project" value="InterPro"/>
</dbReference>
<dbReference type="eggNOG" id="COG0583">
    <property type="taxonomic scope" value="Bacteria"/>
</dbReference>
<keyword evidence="2" id="KW-0805">Transcription regulation</keyword>
<name>A8LJ15_DINSH</name>
<proteinExistence type="inferred from homology"/>
<sequence length="284" mass="30767">MPRNLDLTALRSFVSVAESGGVTKAAGMLNLTQSAVSMQLKRLEENLGLALLDRTGRGVALTPTGDQLLSYARRMLALNDEVYARMTDHAFEGQIALGVPHDIVYPAIPQVLARFTQEFPRVRVDLISSFTVQLKEYLADGSCDLILTTEDAAGPGGEALVELPLIWLGAVGGQAWRKRPLPLAFEQSCLFRDSVQRALDAAGIEWTMRVQAESARTIEPIVAADMGVHAVLEGTEPAHLERIAHGGELPKLTTKKIVLYGHNGAHDPVRDALAGLVRQAYAQL</sequence>
<dbReference type="Gene3D" id="3.40.190.10">
    <property type="entry name" value="Periplasmic binding protein-like II"/>
    <property type="match status" value="2"/>
</dbReference>
<accession>A8LJ15</accession>
<dbReference type="STRING" id="398580.Dshi_2777"/>
<dbReference type="GO" id="GO:0003677">
    <property type="term" value="F:DNA binding"/>
    <property type="evidence" value="ECO:0007669"/>
    <property type="project" value="UniProtKB-KW"/>
</dbReference>
<dbReference type="PANTHER" id="PTHR30579">
    <property type="entry name" value="TRANSCRIPTIONAL REGULATOR"/>
    <property type="match status" value="1"/>
</dbReference>
<dbReference type="PROSITE" id="PS50931">
    <property type="entry name" value="HTH_LYSR"/>
    <property type="match status" value="1"/>
</dbReference>
<dbReference type="KEGG" id="dsh:Dshi_2777"/>
<comment type="similarity">
    <text evidence="1">Belongs to the LysR transcriptional regulatory family.</text>
</comment>
<dbReference type="InterPro" id="IPR036388">
    <property type="entry name" value="WH-like_DNA-bd_sf"/>
</dbReference>
<dbReference type="InterPro" id="IPR005119">
    <property type="entry name" value="LysR_subst-bd"/>
</dbReference>
<reference evidence="7" key="1">
    <citation type="journal article" date="2010" name="ISME J.">
        <title>The complete genome sequence of the algal symbiont Dinoroseobacter shibae: a hitchhiker's guide to life in the sea.</title>
        <authorList>
            <person name="Wagner-Dobler I."/>
            <person name="Ballhausen B."/>
            <person name="Berger M."/>
            <person name="Brinkhoff T."/>
            <person name="Buchholz I."/>
            <person name="Bunk B."/>
            <person name="Cypionka H."/>
            <person name="Daniel R."/>
            <person name="Drepper T."/>
            <person name="Gerdts G."/>
            <person name="Hahnke S."/>
            <person name="Han C."/>
            <person name="Jahn D."/>
            <person name="Kalhoefer D."/>
            <person name="Kiss H."/>
            <person name="Klenk H.P."/>
            <person name="Kyrpides N."/>
            <person name="Liebl W."/>
            <person name="Liesegang H."/>
            <person name="Meincke L."/>
            <person name="Pati A."/>
            <person name="Petersen J."/>
            <person name="Piekarski T."/>
            <person name="Pommerenke C."/>
            <person name="Pradella S."/>
            <person name="Pukall R."/>
            <person name="Rabus R."/>
            <person name="Stackebrandt E."/>
            <person name="Thole S."/>
            <person name="Thompson L."/>
            <person name="Tielen P."/>
            <person name="Tomasch J."/>
            <person name="von Jan M."/>
            <person name="Wanphrut N."/>
            <person name="Wichels A."/>
            <person name="Zech H."/>
            <person name="Simon M."/>
        </authorList>
    </citation>
    <scope>NUCLEOTIDE SEQUENCE [LARGE SCALE GENOMIC DNA]</scope>
    <source>
        <strain evidence="7">DSM 16493 / NCIMB 14021 / DFL 12</strain>
    </source>
</reference>
<evidence type="ECO:0000256" key="3">
    <source>
        <dbReference type="ARBA" id="ARBA00023125"/>
    </source>
</evidence>
<protein>
    <submittedName>
        <fullName evidence="6">Putative transcriptional regulator</fullName>
    </submittedName>
</protein>
<dbReference type="FunFam" id="1.10.10.10:FF:000001">
    <property type="entry name" value="LysR family transcriptional regulator"/>
    <property type="match status" value="1"/>
</dbReference>
<gene>
    <name evidence="6" type="ordered locus">Dshi_2777</name>
</gene>
<dbReference type="PANTHER" id="PTHR30579:SF7">
    <property type="entry name" value="HTH-TYPE TRANSCRIPTIONAL REGULATOR LRHA-RELATED"/>
    <property type="match status" value="1"/>
</dbReference>
<evidence type="ECO:0000256" key="2">
    <source>
        <dbReference type="ARBA" id="ARBA00023015"/>
    </source>
</evidence>
<dbReference type="Proteomes" id="UP000006833">
    <property type="component" value="Chromosome"/>
</dbReference>
<dbReference type="SUPFAM" id="SSF46785">
    <property type="entry name" value="Winged helix' DNA-binding domain"/>
    <property type="match status" value="1"/>
</dbReference>
<evidence type="ECO:0000313" key="6">
    <source>
        <dbReference type="EMBL" id="ABV94510.1"/>
    </source>
</evidence>
<evidence type="ECO:0000259" key="5">
    <source>
        <dbReference type="PROSITE" id="PS50931"/>
    </source>
</evidence>
<dbReference type="PRINTS" id="PR00039">
    <property type="entry name" value="HTHLYSR"/>
</dbReference>
<feature type="domain" description="HTH lysR-type" evidence="5">
    <location>
        <begin position="5"/>
        <end position="62"/>
    </location>
</feature>
<keyword evidence="4" id="KW-0804">Transcription</keyword>
<dbReference type="SUPFAM" id="SSF53850">
    <property type="entry name" value="Periplasmic binding protein-like II"/>
    <property type="match status" value="1"/>
</dbReference>
<keyword evidence="3" id="KW-0238">DNA-binding</keyword>
<dbReference type="OrthoDB" id="8097684at2"/>
<dbReference type="HOGENOM" id="CLU_039613_1_4_5"/>
<evidence type="ECO:0000256" key="1">
    <source>
        <dbReference type="ARBA" id="ARBA00009437"/>
    </source>
</evidence>
<dbReference type="RefSeq" id="WP_012179438.1">
    <property type="nucleotide sequence ID" value="NC_009952.1"/>
</dbReference>
<evidence type="ECO:0000256" key="4">
    <source>
        <dbReference type="ARBA" id="ARBA00023163"/>
    </source>
</evidence>
<dbReference type="InterPro" id="IPR000847">
    <property type="entry name" value="LysR_HTH_N"/>
</dbReference>
<dbReference type="EMBL" id="CP000830">
    <property type="protein sequence ID" value="ABV94510.1"/>
    <property type="molecule type" value="Genomic_DNA"/>
</dbReference>
<dbReference type="AlphaFoldDB" id="A8LJ15"/>
<keyword evidence="7" id="KW-1185">Reference proteome</keyword>
<organism evidence="6 7">
    <name type="scientific">Dinoroseobacter shibae (strain DSM 16493 / NCIMB 14021 / DFL 12)</name>
    <dbReference type="NCBI Taxonomy" id="398580"/>
    <lineage>
        <taxon>Bacteria</taxon>
        <taxon>Pseudomonadati</taxon>
        <taxon>Pseudomonadota</taxon>
        <taxon>Alphaproteobacteria</taxon>
        <taxon>Rhodobacterales</taxon>
        <taxon>Roseobacteraceae</taxon>
        <taxon>Dinoroseobacter</taxon>
    </lineage>
</organism>
<dbReference type="InterPro" id="IPR050176">
    <property type="entry name" value="LTTR"/>
</dbReference>
<dbReference type="Pfam" id="PF03466">
    <property type="entry name" value="LysR_substrate"/>
    <property type="match status" value="1"/>
</dbReference>
<dbReference type="Pfam" id="PF00126">
    <property type="entry name" value="HTH_1"/>
    <property type="match status" value="1"/>
</dbReference>
<dbReference type="InterPro" id="IPR036390">
    <property type="entry name" value="WH_DNA-bd_sf"/>
</dbReference>